<sequence length="361" mass="41848">METQSNREWGIFISKIVDIVQDINRRVLGTAPCECFFSGEFEQWVKEKDLHDFFKNIDKIKIGIESDIDKHDLYLKYLTYINSLYEEEKDECCDKYDIFNSDCPTYFTCNPDRDTPNDLIKQIKKHSKASTHGRENVVVHAETSIESTRLGSEKHRDSPGVAFLVQPITRADAQNQNVKPVNNGWGTLGGFLFSLFGSSRSSQPAPPVQEKLYPLTVTQKDEDCSIDMSQSGKPGSCKKEELDTVDERETNFLPPVNIPTENADNIVTPVSSKITDYSFEYSHLRLGIWAILLLGLSLIFYTYIKHTNIRYFFRKKKTKRTRCMNNIFDEDNSDVSLDYLNIYMDNRRLYWIYHSSFESYD</sequence>
<gene>
    <name evidence="2" type="ORF">PGO_040100</name>
</gene>
<organism evidence="2 3">
    <name type="scientific">Plasmodium gonderi</name>
    <dbReference type="NCBI Taxonomy" id="77519"/>
    <lineage>
        <taxon>Eukaryota</taxon>
        <taxon>Sar</taxon>
        <taxon>Alveolata</taxon>
        <taxon>Apicomplexa</taxon>
        <taxon>Aconoidasida</taxon>
        <taxon>Haemosporida</taxon>
        <taxon>Plasmodiidae</taxon>
        <taxon>Plasmodium</taxon>
        <taxon>Plasmodium (Plasmodium)</taxon>
    </lineage>
</organism>
<dbReference type="Pfam" id="PF05795">
    <property type="entry name" value="Plasmodium_Vir"/>
    <property type="match status" value="1"/>
</dbReference>
<dbReference type="GeneID" id="39746122"/>
<dbReference type="EMBL" id="BDQF01000004">
    <property type="protein sequence ID" value="GAW79411.1"/>
    <property type="molecule type" value="Genomic_DNA"/>
</dbReference>
<evidence type="ECO:0000313" key="2">
    <source>
        <dbReference type="EMBL" id="GAW79411.1"/>
    </source>
</evidence>
<evidence type="ECO:0000256" key="1">
    <source>
        <dbReference type="SAM" id="Phobius"/>
    </source>
</evidence>
<keyword evidence="1" id="KW-0812">Transmembrane</keyword>
<proteinExistence type="predicted"/>
<dbReference type="InterPro" id="IPR008780">
    <property type="entry name" value="Plasmodium_Vir"/>
</dbReference>
<dbReference type="AlphaFoldDB" id="A0A1Y1JA70"/>
<keyword evidence="3" id="KW-1185">Reference proteome</keyword>
<dbReference type="OMA" id="STHGREN"/>
<dbReference type="OrthoDB" id="386448at2759"/>
<comment type="caution">
    <text evidence="2">The sequence shown here is derived from an EMBL/GenBank/DDBJ whole genome shotgun (WGS) entry which is preliminary data.</text>
</comment>
<name>A0A1Y1JA70_PLAGO</name>
<evidence type="ECO:0000313" key="3">
    <source>
        <dbReference type="Proteomes" id="UP000195521"/>
    </source>
</evidence>
<dbReference type="RefSeq" id="XP_028542000.1">
    <property type="nucleotide sequence ID" value="XM_028686199.1"/>
</dbReference>
<reference evidence="3" key="1">
    <citation type="submission" date="2017-04" db="EMBL/GenBank/DDBJ databases">
        <title>Plasmodium gonderi genome.</title>
        <authorList>
            <person name="Arisue N."/>
            <person name="Honma H."/>
            <person name="Kawai S."/>
            <person name="Tougan T."/>
            <person name="Tanabe K."/>
            <person name="Horii T."/>
        </authorList>
    </citation>
    <scope>NUCLEOTIDE SEQUENCE [LARGE SCALE GENOMIC DNA]</scope>
    <source>
        <strain evidence="3">ATCC 30045</strain>
    </source>
</reference>
<keyword evidence="1" id="KW-1133">Transmembrane helix</keyword>
<dbReference type="Proteomes" id="UP000195521">
    <property type="component" value="Unassembled WGS sequence"/>
</dbReference>
<protein>
    <submittedName>
        <fullName evidence="2">Variable surface protein</fullName>
    </submittedName>
</protein>
<keyword evidence="1" id="KW-0472">Membrane</keyword>
<feature type="transmembrane region" description="Helical" evidence="1">
    <location>
        <begin position="286"/>
        <end position="304"/>
    </location>
</feature>
<accession>A0A1Y1JA70</accession>